<dbReference type="HOGENOM" id="CLU_3135791_0_0_9"/>
<gene>
    <name evidence="1" type="ordered locus">ELI_4376</name>
</gene>
<evidence type="ECO:0000313" key="2">
    <source>
        <dbReference type="Proteomes" id="UP000006873"/>
    </source>
</evidence>
<keyword evidence="2" id="KW-1185">Reference proteome</keyword>
<accession>E3GQM3</accession>
<protein>
    <submittedName>
        <fullName evidence="1">Uncharacterized protein</fullName>
    </submittedName>
</protein>
<reference key="1">
    <citation type="submission" date="2010-09" db="EMBL/GenBank/DDBJ databases">
        <authorList>
            <person name="Roh H."/>
            <person name="Ko H.-J."/>
            <person name="Kim D."/>
            <person name="Choi D.G."/>
            <person name="Park S."/>
            <person name="Kim S."/>
            <person name="Kim K.H."/>
            <person name="Chang I.S."/>
            <person name="Choi I.-G."/>
        </authorList>
    </citation>
    <scope>NUCLEOTIDE SEQUENCE</scope>
    <source>
        <strain>KIST612</strain>
    </source>
</reference>
<sequence>MFKKKILLCQNGNTGKKPKRRMKGKGHENKALLSTVRILKTKIQAGLLT</sequence>
<dbReference type="KEGG" id="elm:ELI_4376"/>
<dbReference type="EMBL" id="CP002273">
    <property type="protein sequence ID" value="ADO39315.1"/>
    <property type="molecule type" value="Genomic_DNA"/>
</dbReference>
<organism evidence="1 2">
    <name type="scientific">Eubacterium callanderi</name>
    <dbReference type="NCBI Taxonomy" id="53442"/>
    <lineage>
        <taxon>Bacteria</taxon>
        <taxon>Bacillati</taxon>
        <taxon>Bacillota</taxon>
        <taxon>Clostridia</taxon>
        <taxon>Eubacteriales</taxon>
        <taxon>Eubacteriaceae</taxon>
        <taxon>Eubacterium</taxon>
    </lineage>
</organism>
<evidence type="ECO:0000313" key="1">
    <source>
        <dbReference type="EMBL" id="ADO39315.1"/>
    </source>
</evidence>
<reference evidence="1 2" key="2">
    <citation type="journal article" date="2011" name="J. Bacteriol.">
        <title>Complete genome sequence of a carbon monoxide-utilizing acetogen, Eubacterium limosum KIST612.</title>
        <authorList>
            <person name="Roh H."/>
            <person name="Ko H.J."/>
            <person name="Kim D."/>
            <person name="Choi D.G."/>
            <person name="Park S."/>
            <person name="Kim S."/>
            <person name="Chang I.S."/>
            <person name="Choi I.G."/>
        </authorList>
    </citation>
    <scope>NUCLEOTIDE SEQUENCE [LARGE SCALE GENOMIC DNA]</scope>
    <source>
        <strain evidence="1 2">KIST612</strain>
    </source>
</reference>
<name>E3GQM3_9FIRM</name>
<dbReference type="Proteomes" id="UP000006873">
    <property type="component" value="Chromosome"/>
</dbReference>
<dbReference type="AlphaFoldDB" id="E3GQM3"/>
<proteinExistence type="predicted"/>